<dbReference type="Pfam" id="PF12937">
    <property type="entry name" value="F-box-like"/>
    <property type="match status" value="1"/>
</dbReference>
<feature type="domain" description="F-box" evidence="1">
    <location>
        <begin position="28"/>
        <end position="62"/>
    </location>
</feature>
<sequence length="228" mass="25653">MERERRRRRKTKKAVAAAEVPPSTTSVHDIPDDLLRLILLCLASPLWLIRAAATCKRWRGVIAAADEGSAFLREARSLHPPTIIGHYHDQTFPYRTICFVRSSPPAPIDGSRFSLDFLPFPIAVDDGKTSGWEIVDCHGGLVLLRNDYAFRQSALIVCDPLTRRYQGIRGPPDYTEETGEFLCVYLLDGEDGTISISNFRLFGRFWDGARRGCMFSTRGLALIVGIRR</sequence>
<dbReference type="SUPFAM" id="SSF81383">
    <property type="entry name" value="F-box domain"/>
    <property type="match status" value="1"/>
</dbReference>
<dbReference type="AlphaFoldDB" id="A0AAV5FL95"/>
<dbReference type="Gene3D" id="1.20.1280.50">
    <property type="match status" value="1"/>
</dbReference>
<protein>
    <recommendedName>
        <fullName evidence="1">F-box domain-containing protein</fullName>
    </recommendedName>
</protein>
<dbReference type="PANTHER" id="PTHR33207">
    <property type="entry name" value="F-BOX DOMAIN CONTAINING PROTEIN-RELATED"/>
    <property type="match status" value="1"/>
</dbReference>
<reference evidence="2" key="2">
    <citation type="submission" date="2021-12" db="EMBL/GenBank/DDBJ databases">
        <title>Resequencing data analysis of finger millet.</title>
        <authorList>
            <person name="Hatakeyama M."/>
            <person name="Aluri S."/>
            <person name="Balachadran M.T."/>
            <person name="Sivarajan S.R."/>
            <person name="Poveda L."/>
            <person name="Shimizu-Inatsugi R."/>
            <person name="Schlapbach R."/>
            <person name="Sreeman S.M."/>
            <person name="Shimizu K.K."/>
        </authorList>
    </citation>
    <scope>NUCLEOTIDE SEQUENCE</scope>
</reference>
<dbReference type="EMBL" id="BQKI01000088">
    <property type="protein sequence ID" value="GJN35498.1"/>
    <property type="molecule type" value="Genomic_DNA"/>
</dbReference>
<evidence type="ECO:0000313" key="3">
    <source>
        <dbReference type="Proteomes" id="UP001054889"/>
    </source>
</evidence>
<proteinExistence type="predicted"/>
<comment type="caution">
    <text evidence="2">The sequence shown here is derived from an EMBL/GenBank/DDBJ whole genome shotgun (WGS) entry which is preliminary data.</text>
</comment>
<dbReference type="InterPro" id="IPR001810">
    <property type="entry name" value="F-box_dom"/>
</dbReference>
<keyword evidence="3" id="KW-1185">Reference proteome</keyword>
<evidence type="ECO:0000313" key="2">
    <source>
        <dbReference type="EMBL" id="GJN35498.1"/>
    </source>
</evidence>
<dbReference type="Proteomes" id="UP001054889">
    <property type="component" value="Unassembled WGS sequence"/>
</dbReference>
<name>A0AAV5FL95_ELECO</name>
<evidence type="ECO:0000259" key="1">
    <source>
        <dbReference type="Pfam" id="PF12937"/>
    </source>
</evidence>
<organism evidence="2 3">
    <name type="scientific">Eleusine coracana subsp. coracana</name>
    <dbReference type="NCBI Taxonomy" id="191504"/>
    <lineage>
        <taxon>Eukaryota</taxon>
        <taxon>Viridiplantae</taxon>
        <taxon>Streptophyta</taxon>
        <taxon>Embryophyta</taxon>
        <taxon>Tracheophyta</taxon>
        <taxon>Spermatophyta</taxon>
        <taxon>Magnoliopsida</taxon>
        <taxon>Liliopsida</taxon>
        <taxon>Poales</taxon>
        <taxon>Poaceae</taxon>
        <taxon>PACMAD clade</taxon>
        <taxon>Chloridoideae</taxon>
        <taxon>Cynodonteae</taxon>
        <taxon>Eleusininae</taxon>
        <taxon>Eleusine</taxon>
    </lineage>
</organism>
<accession>A0AAV5FL95</accession>
<reference evidence="2" key="1">
    <citation type="journal article" date="2018" name="DNA Res.">
        <title>Multiple hybrid de novo genome assembly of finger millet, an orphan allotetraploid crop.</title>
        <authorList>
            <person name="Hatakeyama M."/>
            <person name="Aluri S."/>
            <person name="Balachadran M.T."/>
            <person name="Sivarajan S.R."/>
            <person name="Patrignani A."/>
            <person name="Gruter S."/>
            <person name="Poveda L."/>
            <person name="Shimizu-Inatsugi R."/>
            <person name="Baeten J."/>
            <person name="Francoijs K.J."/>
            <person name="Nataraja K.N."/>
            <person name="Reddy Y.A.N."/>
            <person name="Phadnis S."/>
            <person name="Ravikumar R.L."/>
            <person name="Schlapbach R."/>
            <person name="Sreeman S.M."/>
            <person name="Shimizu K.K."/>
        </authorList>
    </citation>
    <scope>NUCLEOTIDE SEQUENCE</scope>
</reference>
<gene>
    <name evidence="2" type="primary">gb24281</name>
    <name evidence="2" type="ORF">PR202_gb24281</name>
</gene>
<dbReference type="InterPro" id="IPR036047">
    <property type="entry name" value="F-box-like_dom_sf"/>
</dbReference>